<organism evidence="1 2">
    <name type="scientific">Mycoplasma ovis str. Michigan</name>
    <dbReference type="NCBI Taxonomy" id="1415773"/>
    <lineage>
        <taxon>Bacteria</taxon>
        <taxon>Bacillati</taxon>
        <taxon>Mycoplasmatota</taxon>
        <taxon>Mollicutes</taxon>
        <taxon>Mycoplasmataceae</taxon>
        <taxon>Mycoplasma</taxon>
    </lineage>
</organism>
<evidence type="ECO:0000313" key="1">
    <source>
        <dbReference type="EMBL" id="AHC40261.1"/>
    </source>
</evidence>
<dbReference type="EMBL" id="CP006935">
    <property type="protein sequence ID" value="AHC40261.1"/>
    <property type="molecule type" value="Genomic_DNA"/>
</dbReference>
<gene>
    <name evidence="1" type="ORF">OVS_01955</name>
</gene>
<keyword evidence="2" id="KW-1185">Reference proteome</keyword>
<evidence type="ECO:0000313" key="2">
    <source>
        <dbReference type="Proteomes" id="UP000018745"/>
    </source>
</evidence>
<name>A0ABN4BMP9_9MOLU</name>
<proteinExistence type="predicted"/>
<protein>
    <submittedName>
        <fullName evidence="1">Uncharacterized protein</fullName>
    </submittedName>
</protein>
<dbReference type="RefSeq" id="WP_024071174.1">
    <property type="nucleotide sequence ID" value="NC_023062.1"/>
</dbReference>
<dbReference type="Proteomes" id="UP000018745">
    <property type="component" value="Chromosome"/>
</dbReference>
<sequence length="113" mass="12991">MANSIPAIKKTPNLTSDNKLEEIQLVKPIYWSKKLKSFSEVPLEGEQKEGVIELKNYQQYLDFLGLKWDSYRNMAVFGGEENFTAVTSPELKSKEYKDSVLFATSILDRLETH</sequence>
<reference evidence="1 2" key="1">
    <citation type="journal article" date="2014" name="Genome Announc.">
        <title>Complete Genome Sequence of Mycoplasma ovis Strain Michigan, a Hemoplasma of Sheep with Two Distinct 16S rRNA Genes.</title>
        <authorList>
            <person name="Deshuillers P.L."/>
            <person name="Santos A.P."/>
            <person name="do Nascimento N.C."/>
            <person name="Hampel J.A."/>
            <person name="Bergin I.L."/>
            <person name="Dyson M.C."/>
            <person name="Messick J.B."/>
        </authorList>
    </citation>
    <scope>NUCLEOTIDE SEQUENCE [LARGE SCALE GENOMIC DNA]</scope>
    <source>
        <strain evidence="1 2">Michigan</strain>
    </source>
</reference>
<accession>A0ABN4BMP9</accession>